<evidence type="ECO:0000256" key="5">
    <source>
        <dbReference type="SAM" id="MobiDB-lite"/>
    </source>
</evidence>
<evidence type="ECO:0000313" key="9">
    <source>
        <dbReference type="WBParaSite" id="ALUE_0000645901-mRNA-1"/>
    </source>
</evidence>
<feature type="compositionally biased region" description="Basic and acidic residues" evidence="5">
    <location>
        <begin position="688"/>
        <end position="698"/>
    </location>
</feature>
<evidence type="ECO:0000256" key="2">
    <source>
        <dbReference type="ARBA" id="ARBA00022692"/>
    </source>
</evidence>
<feature type="transmembrane region" description="Helical" evidence="6">
    <location>
        <begin position="352"/>
        <end position="384"/>
    </location>
</feature>
<evidence type="ECO:0000259" key="7">
    <source>
        <dbReference type="PROSITE" id="PS50801"/>
    </source>
</evidence>
<comment type="subcellular location">
    <subcellularLocation>
        <location evidence="1">Membrane</location>
        <topology evidence="1">Multi-pass membrane protein</topology>
    </subcellularLocation>
</comment>
<feature type="transmembrane region" description="Helical" evidence="6">
    <location>
        <begin position="390"/>
        <end position="411"/>
    </location>
</feature>
<reference evidence="9" key="1">
    <citation type="submission" date="2016-05" db="UniProtKB">
        <authorList>
            <consortium name="WormBaseParasite"/>
        </authorList>
    </citation>
    <scope>IDENTIFICATION</scope>
</reference>
<dbReference type="Pfam" id="PF00916">
    <property type="entry name" value="Sulfate_transp"/>
    <property type="match status" value="2"/>
</dbReference>
<dbReference type="Gene3D" id="3.30.750.24">
    <property type="entry name" value="STAS domain"/>
    <property type="match status" value="1"/>
</dbReference>
<accession>A0A0M3HUI5</accession>
<dbReference type="PANTHER" id="PTHR11814">
    <property type="entry name" value="SULFATE TRANSPORTER"/>
    <property type="match status" value="1"/>
</dbReference>
<proteinExistence type="predicted"/>
<feature type="transmembrane region" description="Helical" evidence="6">
    <location>
        <begin position="97"/>
        <end position="116"/>
    </location>
</feature>
<dbReference type="Proteomes" id="UP000036681">
    <property type="component" value="Unplaced"/>
</dbReference>
<evidence type="ECO:0000256" key="1">
    <source>
        <dbReference type="ARBA" id="ARBA00004141"/>
    </source>
</evidence>
<organism evidence="8 9">
    <name type="scientific">Ascaris lumbricoides</name>
    <name type="common">Giant roundworm</name>
    <dbReference type="NCBI Taxonomy" id="6252"/>
    <lineage>
        <taxon>Eukaryota</taxon>
        <taxon>Metazoa</taxon>
        <taxon>Ecdysozoa</taxon>
        <taxon>Nematoda</taxon>
        <taxon>Chromadorea</taxon>
        <taxon>Rhabditida</taxon>
        <taxon>Spirurina</taxon>
        <taxon>Ascaridomorpha</taxon>
        <taxon>Ascaridoidea</taxon>
        <taxon>Ascarididae</taxon>
        <taxon>Ascaris</taxon>
    </lineage>
</organism>
<dbReference type="InterPro" id="IPR002645">
    <property type="entry name" value="STAS_dom"/>
</dbReference>
<protein>
    <submittedName>
        <fullName evidence="9">STAS domain-containing protein</fullName>
    </submittedName>
</protein>
<feature type="transmembrane region" description="Helical" evidence="6">
    <location>
        <begin position="321"/>
        <end position="345"/>
    </location>
</feature>
<dbReference type="Pfam" id="PF01740">
    <property type="entry name" value="STAS"/>
    <property type="match status" value="1"/>
</dbReference>
<dbReference type="InterPro" id="IPR011547">
    <property type="entry name" value="SLC26A/SulP_dom"/>
</dbReference>
<dbReference type="GO" id="GO:0016020">
    <property type="term" value="C:membrane"/>
    <property type="evidence" value="ECO:0007669"/>
    <property type="project" value="UniProtKB-SubCell"/>
</dbReference>
<feature type="transmembrane region" description="Helical" evidence="6">
    <location>
        <begin position="68"/>
        <end position="85"/>
    </location>
</feature>
<dbReference type="CDD" id="cd07042">
    <property type="entry name" value="STAS_SulP_like_sulfate_transporter"/>
    <property type="match status" value="1"/>
</dbReference>
<evidence type="ECO:0000313" key="8">
    <source>
        <dbReference type="Proteomes" id="UP000036681"/>
    </source>
</evidence>
<dbReference type="GO" id="GO:0055085">
    <property type="term" value="P:transmembrane transport"/>
    <property type="evidence" value="ECO:0007669"/>
    <property type="project" value="InterPro"/>
</dbReference>
<dbReference type="PROSITE" id="PS50801">
    <property type="entry name" value="STAS"/>
    <property type="match status" value="1"/>
</dbReference>
<keyword evidence="8" id="KW-1185">Reference proteome</keyword>
<keyword evidence="4 6" id="KW-0472">Membrane</keyword>
<evidence type="ECO:0000256" key="6">
    <source>
        <dbReference type="SAM" id="Phobius"/>
    </source>
</evidence>
<dbReference type="InterPro" id="IPR001902">
    <property type="entry name" value="SLC26A/SulP_fam"/>
</dbReference>
<dbReference type="WBParaSite" id="ALUE_0000645901-mRNA-1">
    <property type="protein sequence ID" value="ALUE_0000645901-mRNA-1"/>
    <property type="gene ID" value="ALUE_0000645901"/>
</dbReference>
<keyword evidence="3 6" id="KW-1133">Transmembrane helix</keyword>
<dbReference type="AlphaFoldDB" id="A0A0M3HUI5"/>
<feature type="transmembrane region" description="Helical" evidence="6">
    <location>
        <begin position="251"/>
        <end position="268"/>
    </location>
</feature>
<evidence type="ECO:0000256" key="4">
    <source>
        <dbReference type="ARBA" id="ARBA00023136"/>
    </source>
</evidence>
<keyword evidence="2 6" id="KW-0812">Transmembrane</keyword>
<sequence length="723" mass="81301">MTEVIDYEVKRVAFNQDEFDEVYKYVRPTRPFREVLKERFNEARKVDAWSVLKDWIPLVGWVSSYEKSYFIGDVIAGVTLAIMNVPQAMAYADLANVPPIIGLYTSFVPPLVYAVFGNSRHASIGMFAVASLMVGTVTARLAPSQAINATIIEKNPNELFNLKSVQVAVAVTFTSGIILAIMSILQLHFVASYMSDQLVSGFTTGAAFHVAASQLPKLFGLNIPSYDGLFKLFYILRDVILSLPNTNVPDLVTSIICIVFLHIGKWYINPFVRKRIIVPIPFELVAELRALALLQIIGSFFTCHPACSSISRAAVISQTGVNSQLGSVITACMMLIVILWAGFLLEPLPKAIWIVAFLATILWDVVQGLAIAIAFALITAIWIVAFLATILWDVVQGLAIAIAFALITVIFRTQWPKTAKLVQVGDTEIYRDTHRYQVHTSFSHIVIFRCDAPLLFFNSENFKQRALEEVEKQEDELRTVAASHSNAETGDVFQPEKRPDRIYDLPHLHFVRRKDKKVSERMVHYLIIDASGFTHMDQMGVMSFKDLAEEMAKKRIEVLITSSKVRQKCFQCGLFEFVPLSHFFPSIHDAVLFALHKDEIEEAKRLADRGVRARHDRSSSNLTFIERNSGRRASLFQRNKVSASLDRRESDSSVGQTSHIEQLLSADLNKTLYGIFKDGGCDEMLEQHIDKEETRSESNNEAENSDENNESLNGVVSNDRFKK</sequence>
<evidence type="ECO:0000256" key="3">
    <source>
        <dbReference type="ARBA" id="ARBA00022989"/>
    </source>
</evidence>
<feature type="transmembrane region" description="Helical" evidence="6">
    <location>
        <begin position="164"/>
        <end position="185"/>
    </location>
</feature>
<name>A0A0M3HUI5_ASCLU</name>
<dbReference type="SUPFAM" id="SSF52091">
    <property type="entry name" value="SpoIIaa-like"/>
    <property type="match status" value="1"/>
</dbReference>
<feature type="region of interest" description="Disordered" evidence="5">
    <location>
        <begin position="688"/>
        <end position="723"/>
    </location>
</feature>
<dbReference type="InterPro" id="IPR036513">
    <property type="entry name" value="STAS_dom_sf"/>
</dbReference>
<feature type="domain" description="STAS" evidence="7">
    <location>
        <begin position="445"/>
        <end position="594"/>
    </location>
</feature>